<sequence>MPKKNTADVSTTIALLAESKCPFGIRSGAHSAYRGANSVENSVTVDFGHMNHTVYDPKNKIARTDPGSNWAVGGRASPVGVDGFVTGGGYYFHSNTKGFACDQVVNFEVVLADGLIVDANKDEHHDLWKSLKGGSGNLGLVTRVDQQYINFVEANDNDAASQLIATVQWDGERKHLLSVVSNSDAVESSASFSGLFNISSTSNTTAKGKIADVVPQFTGLTPLGLYANWMTGTTTNDIRIMTFLHDNFDEYVDKMRTAAPGSKFSVLVQFQPVTQSMVKHSDENGGNALGLESVVAKGPALMWLIAVTVDTEQNQDKIDPLTRAFNADVDAYAEEVGIRYPWVYLNYARGGQDPLS</sequence>
<accession>A0A8J2ITL0</accession>
<dbReference type="Pfam" id="PF01565">
    <property type="entry name" value="FAD_binding_4"/>
    <property type="match status" value="1"/>
</dbReference>
<evidence type="ECO:0000256" key="1">
    <source>
        <dbReference type="ARBA" id="ARBA00022630"/>
    </source>
</evidence>
<dbReference type="AlphaFoldDB" id="A0A8J2ITL0"/>
<gene>
    <name evidence="5" type="ORF">FEQUK3_LOCUS8900</name>
</gene>
<evidence type="ECO:0000259" key="4">
    <source>
        <dbReference type="Pfam" id="PF01565"/>
    </source>
</evidence>
<dbReference type="EMBL" id="CAJSTJ010000154">
    <property type="protein sequence ID" value="CAG7563202.1"/>
    <property type="molecule type" value="Genomic_DNA"/>
</dbReference>
<dbReference type="GO" id="GO:0016491">
    <property type="term" value="F:oxidoreductase activity"/>
    <property type="evidence" value="ECO:0007669"/>
    <property type="project" value="UniProtKB-KW"/>
</dbReference>
<dbReference type="InterPro" id="IPR006094">
    <property type="entry name" value="Oxid_FAD_bind_N"/>
</dbReference>
<dbReference type="InterPro" id="IPR050416">
    <property type="entry name" value="FAD-linked_Oxidoreductase"/>
</dbReference>
<keyword evidence="2" id="KW-0274">FAD</keyword>
<evidence type="ECO:0000256" key="2">
    <source>
        <dbReference type="ARBA" id="ARBA00022827"/>
    </source>
</evidence>
<dbReference type="PANTHER" id="PTHR42973:SF53">
    <property type="entry name" value="FAD-BINDING PCMH-TYPE DOMAIN-CONTAINING PROTEIN-RELATED"/>
    <property type="match status" value="1"/>
</dbReference>
<dbReference type="Proteomes" id="UP000693738">
    <property type="component" value="Unassembled WGS sequence"/>
</dbReference>
<comment type="caution">
    <text evidence="5">The sequence shown here is derived from an EMBL/GenBank/DDBJ whole genome shotgun (WGS) entry which is preliminary data.</text>
</comment>
<evidence type="ECO:0000256" key="3">
    <source>
        <dbReference type="ARBA" id="ARBA00023002"/>
    </source>
</evidence>
<reference evidence="5" key="1">
    <citation type="submission" date="2021-05" db="EMBL/GenBank/DDBJ databases">
        <authorList>
            <person name="Khan N."/>
        </authorList>
    </citation>
    <scope>NUCLEOTIDE SEQUENCE</scope>
</reference>
<name>A0A8J2ITL0_FUSEQ</name>
<proteinExistence type="predicted"/>
<dbReference type="PANTHER" id="PTHR42973">
    <property type="entry name" value="BINDING OXIDOREDUCTASE, PUTATIVE (AFU_ORTHOLOGUE AFUA_1G17690)-RELATED"/>
    <property type="match status" value="1"/>
</dbReference>
<protein>
    <recommendedName>
        <fullName evidence="4">FAD linked oxidase N-terminal domain-containing protein</fullName>
    </recommendedName>
</protein>
<organism evidence="5 6">
    <name type="scientific">Fusarium equiseti</name>
    <name type="common">Fusarium scirpi</name>
    <dbReference type="NCBI Taxonomy" id="61235"/>
    <lineage>
        <taxon>Eukaryota</taxon>
        <taxon>Fungi</taxon>
        <taxon>Dikarya</taxon>
        <taxon>Ascomycota</taxon>
        <taxon>Pezizomycotina</taxon>
        <taxon>Sordariomycetes</taxon>
        <taxon>Hypocreomycetidae</taxon>
        <taxon>Hypocreales</taxon>
        <taxon>Nectriaceae</taxon>
        <taxon>Fusarium</taxon>
        <taxon>Fusarium incarnatum-equiseti species complex</taxon>
    </lineage>
</organism>
<evidence type="ECO:0000313" key="5">
    <source>
        <dbReference type="EMBL" id="CAG7563202.1"/>
    </source>
</evidence>
<dbReference type="GO" id="GO:0050660">
    <property type="term" value="F:flavin adenine dinucleotide binding"/>
    <property type="evidence" value="ECO:0007669"/>
    <property type="project" value="InterPro"/>
</dbReference>
<feature type="domain" description="FAD linked oxidase N-terminal" evidence="4">
    <location>
        <begin position="4"/>
        <end position="119"/>
    </location>
</feature>
<evidence type="ECO:0000313" key="6">
    <source>
        <dbReference type="Proteomes" id="UP000693738"/>
    </source>
</evidence>
<keyword evidence="3" id="KW-0560">Oxidoreductase</keyword>
<keyword evidence="1" id="KW-0285">Flavoprotein</keyword>